<dbReference type="AlphaFoldDB" id="A0A450WL29"/>
<feature type="region of interest" description="Disordered" evidence="1">
    <location>
        <begin position="27"/>
        <end position="56"/>
    </location>
</feature>
<dbReference type="EMBL" id="CAADFK010000124">
    <property type="protein sequence ID" value="VFK17757.1"/>
    <property type="molecule type" value="Genomic_DNA"/>
</dbReference>
<name>A0A450WL29_9GAMM</name>
<evidence type="ECO:0000256" key="1">
    <source>
        <dbReference type="SAM" id="MobiDB-lite"/>
    </source>
</evidence>
<accession>A0A450WL29</accession>
<protein>
    <submittedName>
        <fullName evidence="2">Uncharacterized protein</fullName>
    </submittedName>
</protein>
<organism evidence="2">
    <name type="scientific">Candidatus Kentrum sp. LPFa</name>
    <dbReference type="NCBI Taxonomy" id="2126335"/>
    <lineage>
        <taxon>Bacteria</taxon>
        <taxon>Pseudomonadati</taxon>
        <taxon>Pseudomonadota</taxon>
        <taxon>Gammaproteobacteria</taxon>
        <taxon>Candidatus Kentrum</taxon>
    </lineage>
</organism>
<evidence type="ECO:0000313" key="2">
    <source>
        <dbReference type="EMBL" id="VFK17757.1"/>
    </source>
</evidence>
<reference evidence="2" key="1">
    <citation type="submission" date="2019-02" db="EMBL/GenBank/DDBJ databases">
        <authorList>
            <person name="Gruber-Vodicka R. H."/>
            <person name="Seah K. B. B."/>
        </authorList>
    </citation>
    <scope>NUCLEOTIDE SEQUENCE</scope>
    <source>
        <strain evidence="2">BECK_S313</strain>
    </source>
</reference>
<gene>
    <name evidence="2" type="ORF">BECKLPF1236B_GA0070989_112410</name>
</gene>
<proteinExistence type="predicted"/>
<sequence length="56" mass="6171">MKTINDLIQDPIAHYPKATAACFDPTQPGNCQDASSTKDEIYNSWSGWRPAASPPY</sequence>